<reference evidence="1" key="1">
    <citation type="thesis" date="2020" institute="ProQuest LLC" country="789 East Eisenhower Parkway, Ann Arbor, MI, USA">
        <title>Comparative Genomics and Chromosome Evolution.</title>
        <authorList>
            <person name="Mudd A.B."/>
        </authorList>
    </citation>
    <scope>NUCLEOTIDE SEQUENCE</scope>
    <source>
        <strain evidence="1">237g6f4</strain>
        <tissue evidence="1">Blood</tissue>
    </source>
</reference>
<dbReference type="AlphaFoldDB" id="A0AAV7BEA3"/>
<gene>
    <name evidence="1" type="ORF">GDO81_011471</name>
</gene>
<dbReference type="Proteomes" id="UP000824782">
    <property type="component" value="Unassembled WGS sequence"/>
</dbReference>
<keyword evidence="2" id="KW-1185">Reference proteome</keyword>
<accession>A0AAV7BEA3</accession>
<comment type="caution">
    <text evidence="1">The sequence shown here is derived from an EMBL/GenBank/DDBJ whole genome shotgun (WGS) entry which is preliminary data.</text>
</comment>
<evidence type="ECO:0000313" key="2">
    <source>
        <dbReference type="Proteomes" id="UP000824782"/>
    </source>
</evidence>
<sequence>MTMVRCRCIDKFAAITSNKSHPLYHLIANQLRTFSERYCQISCCTKRFRNSFIPMSIELYNKTIGTCRYRITTDNPPGLTDPNLLSTQCF</sequence>
<proteinExistence type="predicted"/>
<dbReference type="EMBL" id="WNYA01000005">
    <property type="protein sequence ID" value="KAG8570928.1"/>
    <property type="molecule type" value="Genomic_DNA"/>
</dbReference>
<protein>
    <submittedName>
        <fullName evidence="1">Uncharacterized protein</fullName>
    </submittedName>
</protein>
<evidence type="ECO:0000313" key="1">
    <source>
        <dbReference type="EMBL" id="KAG8570928.1"/>
    </source>
</evidence>
<name>A0AAV7BEA3_ENGPU</name>
<organism evidence="1 2">
    <name type="scientific">Engystomops pustulosus</name>
    <name type="common">Tungara frog</name>
    <name type="synonym">Physalaemus pustulosus</name>
    <dbReference type="NCBI Taxonomy" id="76066"/>
    <lineage>
        <taxon>Eukaryota</taxon>
        <taxon>Metazoa</taxon>
        <taxon>Chordata</taxon>
        <taxon>Craniata</taxon>
        <taxon>Vertebrata</taxon>
        <taxon>Euteleostomi</taxon>
        <taxon>Amphibia</taxon>
        <taxon>Batrachia</taxon>
        <taxon>Anura</taxon>
        <taxon>Neobatrachia</taxon>
        <taxon>Hyloidea</taxon>
        <taxon>Leptodactylidae</taxon>
        <taxon>Leiuperinae</taxon>
        <taxon>Engystomops</taxon>
    </lineage>
</organism>